<reference evidence="3 4" key="1">
    <citation type="submission" date="2018-08" db="EMBL/GenBank/DDBJ databases">
        <title>Acidipila sp. 4G-K13, an acidobacterium isolated from forest soil.</title>
        <authorList>
            <person name="Gao Z.-H."/>
            <person name="Qiu L.-H."/>
        </authorList>
    </citation>
    <scope>NUCLEOTIDE SEQUENCE [LARGE SCALE GENOMIC DNA]</scope>
    <source>
        <strain evidence="3 4">4G-K13</strain>
    </source>
</reference>
<accession>A0A372ISA6</accession>
<name>A0A372ISA6_9BACT</name>
<comment type="similarity">
    <text evidence="1">Belongs to the ParD antitoxin family.</text>
</comment>
<dbReference type="PANTHER" id="PTHR36582">
    <property type="entry name" value="ANTITOXIN PARD"/>
    <property type="match status" value="1"/>
</dbReference>
<comment type="caution">
    <text evidence="3">The sequence shown here is derived from an EMBL/GenBank/DDBJ whole genome shotgun (WGS) entry which is preliminary data.</text>
</comment>
<organism evidence="3 4">
    <name type="scientific">Paracidobacterium acidisoli</name>
    <dbReference type="NCBI Taxonomy" id="2303751"/>
    <lineage>
        <taxon>Bacteria</taxon>
        <taxon>Pseudomonadati</taxon>
        <taxon>Acidobacteriota</taxon>
        <taxon>Terriglobia</taxon>
        <taxon>Terriglobales</taxon>
        <taxon>Acidobacteriaceae</taxon>
        <taxon>Paracidobacterium</taxon>
    </lineage>
</organism>
<evidence type="ECO:0000256" key="2">
    <source>
        <dbReference type="ARBA" id="ARBA00022649"/>
    </source>
</evidence>
<dbReference type="GO" id="GO:0006355">
    <property type="term" value="P:regulation of DNA-templated transcription"/>
    <property type="evidence" value="ECO:0007669"/>
    <property type="project" value="InterPro"/>
</dbReference>
<dbReference type="InterPro" id="IPR038296">
    <property type="entry name" value="ParD_sf"/>
</dbReference>
<protein>
    <submittedName>
        <fullName evidence="3">Type II toxin-antitoxin system ParD family antitoxin</fullName>
    </submittedName>
</protein>
<evidence type="ECO:0000313" key="4">
    <source>
        <dbReference type="Proteomes" id="UP000264702"/>
    </source>
</evidence>
<dbReference type="NCBIfam" id="TIGR02606">
    <property type="entry name" value="antidote_CC2985"/>
    <property type="match status" value="1"/>
</dbReference>
<keyword evidence="4" id="KW-1185">Reference proteome</keyword>
<dbReference type="SUPFAM" id="SSF47598">
    <property type="entry name" value="Ribbon-helix-helix"/>
    <property type="match status" value="1"/>
</dbReference>
<dbReference type="AlphaFoldDB" id="A0A372ISA6"/>
<keyword evidence="2" id="KW-1277">Toxin-antitoxin system</keyword>
<proteinExistence type="inferred from homology"/>
<dbReference type="Gene3D" id="6.10.10.120">
    <property type="entry name" value="Antitoxin ParD1-like"/>
    <property type="match status" value="1"/>
</dbReference>
<dbReference type="RefSeq" id="WP_117298553.1">
    <property type="nucleotide sequence ID" value="NZ_QVQT02000002.1"/>
</dbReference>
<dbReference type="Pfam" id="PF03693">
    <property type="entry name" value="ParD_antitoxin"/>
    <property type="match status" value="1"/>
</dbReference>
<dbReference type="Proteomes" id="UP000264702">
    <property type="component" value="Unassembled WGS sequence"/>
</dbReference>
<gene>
    <name evidence="3" type="ORF">D0Y96_06755</name>
</gene>
<evidence type="ECO:0000256" key="1">
    <source>
        <dbReference type="ARBA" id="ARBA00008580"/>
    </source>
</evidence>
<dbReference type="PANTHER" id="PTHR36582:SF2">
    <property type="entry name" value="ANTITOXIN PARD"/>
    <property type="match status" value="1"/>
</dbReference>
<evidence type="ECO:0000313" key="3">
    <source>
        <dbReference type="EMBL" id="RFU17805.1"/>
    </source>
</evidence>
<sequence>MPTRNVHLTPELDSFVSEKIQSGRYDNASEVIRAGLRALEQAELEDKAKVEALRTAIQAGIDSRIAKGDVIGRTRAYLRELAAKTA</sequence>
<dbReference type="OrthoDB" id="9815501at2"/>
<dbReference type="InterPro" id="IPR022789">
    <property type="entry name" value="ParD"/>
</dbReference>
<dbReference type="InterPro" id="IPR010985">
    <property type="entry name" value="Ribbon_hlx_hlx"/>
</dbReference>
<dbReference type="EMBL" id="QVQT01000002">
    <property type="protein sequence ID" value="RFU17805.1"/>
    <property type="molecule type" value="Genomic_DNA"/>
</dbReference>